<evidence type="ECO:0000256" key="2">
    <source>
        <dbReference type="ARBA" id="ARBA00022771"/>
    </source>
</evidence>
<dbReference type="InterPro" id="IPR001876">
    <property type="entry name" value="Znf_RanBP2"/>
</dbReference>
<feature type="transmembrane region" description="Helical" evidence="4">
    <location>
        <begin position="21"/>
        <end position="45"/>
    </location>
</feature>
<sequence length="177" mass="18703">MSDEERINPGHLKTRQLLRKIGPLIFGVGALFTIVGMASFFMSFGSFGPPRFFWCCFVGMPLMFVGSAMSGYGFMGAITRYQAGEIAPVGKDTFNYMAEETRGGVQAVASAIGAGLNQSARQSSVACPSCGTANDQDAKFCDSCGTAMLSTCGSCGAVNDSDAKFCDRCGTQLSQNR</sequence>
<keyword evidence="3" id="KW-0862">Zinc</keyword>
<reference evidence="6 7" key="1">
    <citation type="submission" date="2019-02" db="EMBL/GenBank/DDBJ databases">
        <title>Deep-cultivation of Planctomycetes and their phenomic and genomic characterization uncovers novel biology.</title>
        <authorList>
            <person name="Wiegand S."/>
            <person name="Jogler M."/>
            <person name="Boedeker C."/>
            <person name="Pinto D."/>
            <person name="Vollmers J."/>
            <person name="Rivas-Marin E."/>
            <person name="Kohn T."/>
            <person name="Peeters S.H."/>
            <person name="Heuer A."/>
            <person name="Rast P."/>
            <person name="Oberbeckmann S."/>
            <person name="Bunk B."/>
            <person name="Jeske O."/>
            <person name="Meyerdierks A."/>
            <person name="Storesund J.E."/>
            <person name="Kallscheuer N."/>
            <person name="Luecker S."/>
            <person name="Lage O.M."/>
            <person name="Pohl T."/>
            <person name="Merkel B.J."/>
            <person name="Hornburger P."/>
            <person name="Mueller R.-W."/>
            <person name="Bruemmer F."/>
            <person name="Labrenz M."/>
            <person name="Spormann A.M."/>
            <person name="Op den Camp H."/>
            <person name="Overmann J."/>
            <person name="Amann R."/>
            <person name="Jetten M.S.M."/>
            <person name="Mascher T."/>
            <person name="Medema M.H."/>
            <person name="Devos D.P."/>
            <person name="Kaster A.-K."/>
            <person name="Ovreas L."/>
            <person name="Rohde M."/>
            <person name="Galperin M.Y."/>
            <person name="Jogler C."/>
        </authorList>
    </citation>
    <scope>NUCLEOTIDE SEQUENCE [LARGE SCALE GENOMIC DNA]</scope>
    <source>
        <strain evidence="6 7">Mal33</strain>
    </source>
</reference>
<dbReference type="Pfam" id="PF12773">
    <property type="entry name" value="DZR"/>
    <property type="match status" value="1"/>
</dbReference>
<evidence type="ECO:0000256" key="4">
    <source>
        <dbReference type="SAM" id="Phobius"/>
    </source>
</evidence>
<feature type="domain" description="RanBP2-type" evidence="5">
    <location>
        <begin position="151"/>
        <end position="172"/>
    </location>
</feature>
<dbReference type="SMART" id="SM00547">
    <property type="entry name" value="ZnF_RBZ"/>
    <property type="match status" value="2"/>
</dbReference>
<keyword evidence="2" id="KW-0863">Zinc-finger</keyword>
<organism evidence="6 7">
    <name type="scientific">Rosistilla oblonga</name>
    <dbReference type="NCBI Taxonomy" id="2527990"/>
    <lineage>
        <taxon>Bacteria</taxon>
        <taxon>Pseudomonadati</taxon>
        <taxon>Planctomycetota</taxon>
        <taxon>Planctomycetia</taxon>
        <taxon>Pirellulales</taxon>
        <taxon>Pirellulaceae</taxon>
        <taxon>Rosistilla</taxon>
    </lineage>
</organism>
<feature type="domain" description="RanBP2-type" evidence="5">
    <location>
        <begin position="123"/>
        <end position="147"/>
    </location>
</feature>
<evidence type="ECO:0000256" key="3">
    <source>
        <dbReference type="ARBA" id="ARBA00022833"/>
    </source>
</evidence>
<feature type="transmembrane region" description="Helical" evidence="4">
    <location>
        <begin position="51"/>
        <end position="74"/>
    </location>
</feature>
<dbReference type="RefSeq" id="WP_145282388.1">
    <property type="nucleotide sequence ID" value="NZ_CP036318.1"/>
</dbReference>
<evidence type="ECO:0000259" key="5">
    <source>
        <dbReference type="SMART" id="SM00547"/>
    </source>
</evidence>
<proteinExistence type="predicted"/>
<dbReference type="GO" id="GO:0008270">
    <property type="term" value="F:zinc ion binding"/>
    <property type="evidence" value="ECO:0007669"/>
    <property type="project" value="UniProtKB-KW"/>
</dbReference>
<protein>
    <submittedName>
        <fullName evidence="6">Double zinc ribbon</fullName>
    </submittedName>
</protein>
<dbReference type="InterPro" id="IPR025874">
    <property type="entry name" value="DZR"/>
</dbReference>
<name>A0A518INR3_9BACT</name>
<keyword evidence="7" id="KW-1185">Reference proteome</keyword>
<evidence type="ECO:0000256" key="1">
    <source>
        <dbReference type="ARBA" id="ARBA00022723"/>
    </source>
</evidence>
<keyword evidence="1" id="KW-0479">Metal-binding</keyword>
<evidence type="ECO:0000313" key="7">
    <source>
        <dbReference type="Proteomes" id="UP000316770"/>
    </source>
</evidence>
<evidence type="ECO:0000313" key="6">
    <source>
        <dbReference type="EMBL" id="QDV54731.1"/>
    </source>
</evidence>
<keyword evidence="4" id="KW-0472">Membrane</keyword>
<dbReference type="Proteomes" id="UP000316770">
    <property type="component" value="Chromosome"/>
</dbReference>
<gene>
    <name evidence="6" type="ORF">Mal33_06910</name>
</gene>
<accession>A0A518INR3</accession>
<dbReference type="AlphaFoldDB" id="A0A518INR3"/>
<keyword evidence="4" id="KW-1133">Transmembrane helix</keyword>
<dbReference type="EMBL" id="CP036318">
    <property type="protein sequence ID" value="QDV54731.1"/>
    <property type="molecule type" value="Genomic_DNA"/>
</dbReference>
<keyword evidence="4" id="KW-0812">Transmembrane</keyword>